<protein>
    <submittedName>
        <fullName evidence="2">Uncharacterized protein</fullName>
    </submittedName>
</protein>
<proteinExistence type="predicted"/>
<evidence type="ECO:0000256" key="1">
    <source>
        <dbReference type="SAM" id="MobiDB-lite"/>
    </source>
</evidence>
<reference evidence="2" key="1">
    <citation type="submission" date="2014-09" db="EMBL/GenBank/DDBJ databases">
        <authorList>
            <person name="Magalhaes I.L.F."/>
            <person name="Oliveira U."/>
            <person name="Santos F.R."/>
            <person name="Vidigal T.H.D.A."/>
            <person name="Brescovit A.D."/>
            <person name="Santos A.J."/>
        </authorList>
    </citation>
    <scope>NUCLEOTIDE SEQUENCE</scope>
    <source>
        <tissue evidence="2">Shoot tissue taken approximately 20 cm above the soil surface</tissue>
    </source>
</reference>
<reference evidence="2" key="2">
    <citation type="journal article" date="2015" name="Data Brief">
        <title>Shoot transcriptome of the giant reed, Arundo donax.</title>
        <authorList>
            <person name="Barrero R.A."/>
            <person name="Guerrero F.D."/>
            <person name="Moolhuijzen P."/>
            <person name="Goolsby J.A."/>
            <person name="Tidwell J."/>
            <person name="Bellgard S.E."/>
            <person name="Bellgard M.I."/>
        </authorList>
    </citation>
    <scope>NUCLEOTIDE SEQUENCE</scope>
    <source>
        <tissue evidence="2">Shoot tissue taken approximately 20 cm above the soil surface</tissue>
    </source>
</reference>
<name>A0A0A9A8H7_ARUDO</name>
<feature type="compositionally biased region" description="Basic residues" evidence="1">
    <location>
        <begin position="24"/>
        <end position="40"/>
    </location>
</feature>
<evidence type="ECO:0000313" key="2">
    <source>
        <dbReference type="EMBL" id="JAD43352.1"/>
    </source>
</evidence>
<sequence>MRPHCCDLFAARRSYCVQRDAHRSGRRNTQRRSRRSGAIR</sequence>
<accession>A0A0A9A8H7</accession>
<dbReference type="AlphaFoldDB" id="A0A0A9A8H7"/>
<dbReference type="EMBL" id="GBRH01254543">
    <property type="protein sequence ID" value="JAD43352.1"/>
    <property type="molecule type" value="Transcribed_RNA"/>
</dbReference>
<feature type="region of interest" description="Disordered" evidence="1">
    <location>
        <begin position="19"/>
        <end position="40"/>
    </location>
</feature>
<organism evidence="2">
    <name type="scientific">Arundo donax</name>
    <name type="common">Giant reed</name>
    <name type="synonym">Donax arundinaceus</name>
    <dbReference type="NCBI Taxonomy" id="35708"/>
    <lineage>
        <taxon>Eukaryota</taxon>
        <taxon>Viridiplantae</taxon>
        <taxon>Streptophyta</taxon>
        <taxon>Embryophyta</taxon>
        <taxon>Tracheophyta</taxon>
        <taxon>Spermatophyta</taxon>
        <taxon>Magnoliopsida</taxon>
        <taxon>Liliopsida</taxon>
        <taxon>Poales</taxon>
        <taxon>Poaceae</taxon>
        <taxon>PACMAD clade</taxon>
        <taxon>Arundinoideae</taxon>
        <taxon>Arundineae</taxon>
        <taxon>Arundo</taxon>
    </lineage>
</organism>